<dbReference type="FunFam" id="1.10.287.130:FF:000001">
    <property type="entry name" value="Two-component sensor histidine kinase"/>
    <property type="match status" value="1"/>
</dbReference>
<comment type="caution">
    <text evidence="18">The sequence shown here is derived from an EMBL/GenBank/DDBJ whole genome shotgun (WGS) entry which is preliminary data.</text>
</comment>
<evidence type="ECO:0000256" key="1">
    <source>
        <dbReference type="ARBA" id="ARBA00000085"/>
    </source>
</evidence>
<dbReference type="CDD" id="cd00082">
    <property type="entry name" value="HisKA"/>
    <property type="match status" value="1"/>
</dbReference>
<feature type="region of interest" description="Disordered" evidence="14">
    <location>
        <begin position="78"/>
        <end position="137"/>
    </location>
</feature>
<dbReference type="GO" id="GO:0005886">
    <property type="term" value="C:plasma membrane"/>
    <property type="evidence" value="ECO:0007669"/>
    <property type="project" value="UniProtKB-SubCell"/>
</dbReference>
<keyword evidence="5" id="KW-0597">Phosphoprotein</keyword>
<evidence type="ECO:0000256" key="8">
    <source>
        <dbReference type="ARBA" id="ARBA00022741"/>
    </source>
</evidence>
<dbReference type="Gene3D" id="6.10.340.10">
    <property type="match status" value="1"/>
</dbReference>
<feature type="compositionally biased region" description="Low complexity" evidence="14">
    <location>
        <begin position="112"/>
        <end position="125"/>
    </location>
</feature>
<dbReference type="InterPro" id="IPR036097">
    <property type="entry name" value="HisK_dim/P_sf"/>
</dbReference>
<keyword evidence="19" id="KW-1185">Reference proteome</keyword>
<name>A0A926DMQ2_9FIRM</name>
<dbReference type="InterPro" id="IPR050398">
    <property type="entry name" value="HssS/ArlS-like"/>
</dbReference>
<dbReference type="SMART" id="SM00304">
    <property type="entry name" value="HAMP"/>
    <property type="match status" value="1"/>
</dbReference>
<dbReference type="Pfam" id="PF00672">
    <property type="entry name" value="HAMP"/>
    <property type="match status" value="1"/>
</dbReference>
<dbReference type="AlphaFoldDB" id="A0A926DMQ2"/>
<dbReference type="Gene3D" id="3.30.565.10">
    <property type="entry name" value="Histidine kinase-like ATPase, C-terminal domain"/>
    <property type="match status" value="1"/>
</dbReference>
<feature type="compositionally biased region" description="Polar residues" evidence="14">
    <location>
        <begin position="78"/>
        <end position="97"/>
    </location>
</feature>
<dbReference type="PROSITE" id="PS50885">
    <property type="entry name" value="HAMP"/>
    <property type="match status" value="1"/>
</dbReference>
<gene>
    <name evidence="18" type="ORF">H8698_03055</name>
</gene>
<dbReference type="InterPro" id="IPR003594">
    <property type="entry name" value="HATPase_dom"/>
</dbReference>
<dbReference type="InterPro" id="IPR003660">
    <property type="entry name" value="HAMP_dom"/>
</dbReference>
<reference evidence="18" key="1">
    <citation type="submission" date="2020-08" db="EMBL/GenBank/DDBJ databases">
        <title>Genome public.</title>
        <authorList>
            <person name="Liu C."/>
            <person name="Sun Q."/>
        </authorList>
    </citation>
    <scope>NUCLEOTIDE SEQUENCE</scope>
    <source>
        <strain evidence="18">H8</strain>
    </source>
</reference>
<evidence type="ECO:0000256" key="14">
    <source>
        <dbReference type="SAM" id="MobiDB-lite"/>
    </source>
</evidence>
<protein>
    <recommendedName>
        <fullName evidence="3">histidine kinase</fullName>
        <ecNumber evidence="3">2.7.13.3</ecNumber>
    </recommendedName>
</protein>
<evidence type="ECO:0000256" key="4">
    <source>
        <dbReference type="ARBA" id="ARBA00022475"/>
    </source>
</evidence>
<evidence type="ECO:0000256" key="6">
    <source>
        <dbReference type="ARBA" id="ARBA00022679"/>
    </source>
</evidence>
<evidence type="ECO:0000313" key="18">
    <source>
        <dbReference type="EMBL" id="MBC8539955.1"/>
    </source>
</evidence>
<comment type="catalytic activity">
    <reaction evidence="1">
        <text>ATP + protein L-histidine = ADP + protein N-phospho-L-histidine.</text>
        <dbReference type="EC" id="2.7.13.3"/>
    </reaction>
</comment>
<dbReference type="CDD" id="cd00075">
    <property type="entry name" value="HATPase"/>
    <property type="match status" value="1"/>
</dbReference>
<evidence type="ECO:0000256" key="7">
    <source>
        <dbReference type="ARBA" id="ARBA00022692"/>
    </source>
</evidence>
<comment type="subcellular location">
    <subcellularLocation>
        <location evidence="2">Cell membrane</location>
        <topology evidence="2">Multi-pass membrane protein</topology>
    </subcellularLocation>
</comment>
<dbReference type="InterPro" id="IPR005467">
    <property type="entry name" value="His_kinase_dom"/>
</dbReference>
<evidence type="ECO:0000256" key="11">
    <source>
        <dbReference type="ARBA" id="ARBA00022989"/>
    </source>
</evidence>
<dbReference type="GO" id="GO:0000155">
    <property type="term" value="F:phosphorelay sensor kinase activity"/>
    <property type="evidence" value="ECO:0007669"/>
    <property type="project" value="InterPro"/>
</dbReference>
<dbReference type="InterPro" id="IPR003661">
    <property type="entry name" value="HisK_dim/P_dom"/>
</dbReference>
<feature type="domain" description="HAMP" evidence="17">
    <location>
        <begin position="240"/>
        <end position="294"/>
    </location>
</feature>
<dbReference type="EMBL" id="JACRSU010000001">
    <property type="protein sequence ID" value="MBC8539955.1"/>
    <property type="molecule type" value="Genomic_DNA"/>
</dbReference>
<dbReference type="SUPFAM" id="SSF47384">
    <property type="entry name" value="Homodimeric domain of signal transducing histidine kinase"/>
    <property type="match status" value="1"/>
</dbReference>
<proteinExistence type="predicted"/>
<evidence type="ECO:0000259" key="17">
    <source>
        <dbReference type="PROSITE" id="PS50885"/>
    </source>
</evidence>
<keyword evidence="13 15" id="KW-0472">Membrane</keyword>
<dbReference type="InterPro" id="IPR004358">
    <property type="entry name" value="Sig_transdc_His_kin-like_C"/>
</dbReference>
<dbReference type="SMART" id="SM00388">
    <property type="entry name" value="HisKA"/>
    <property type="match status" value="1"/>
</dbReference>
<dbReference type="Pfam" id="PF02518">
    <property type="entry name" value="HATPase_c"/>
    <property type="match status" value="1"/>
</dbReference>
<dbReference type="Gene3D" id="1.10.287.130">
    <property type="match status" value="1"/>
</dbReference>
<dbReference type="RefSeq" id="WP_249311119.1">
    <property type="nucleotide sequence ID" value="NZ_JACRSU010000001.1"/>
</dbReference>
<sequence length="517" mass="55986">MRGMKGRLSIKARVTAWFAVIMFCIATAVFYVMIVHRTSQVKADAKHSLEASVAGFADMAARTGGDFSEFDGQRLSQDRATLSQDETKPSQDGTVPPQNEDAPAQEPPDNPGGPSRGNSSSPQGGPDDGRFTGGKKPRTYAGGVHMAVFSEDGETLLGQIPFEFDEIDFQNGELRAVTSNSERYFMLDRKVATDSGDVWVKGVINISGALNAVNSTVAADYALIIVLILIAAAGGYFIVGKALAPIAKMRRTAQEIADSSDLSRRIQLGDGKDEVYRLAAVFDEMLGKIEHSFEAEKQFTQDASHELRTPVAVILSECEFALDCAKTDGEFRDSLSVVKRQGDKMAKLISELLTISRMDKSNVAPSLEETDLSELLEIVCDEQKELCQTGTAFSLNIEPNVVAMADSGLIARLFINLISNACQYGAENGTVAVSLKKDGANAVFSVTDDGMGIAEEDIPKIWERFYQVNKSRTNENGSMGLGLSMVKQIARLHRGRVWVTSTLGQGSTFTFTMPLGL</sequence>
<evidence type="ECO:0000256" key="3">
    <source>
        <dbReference type="ARBA" id="ARBA00012438"/>
    </source>
</evidence>
<feature type="transmembrane region" description="Helical" evidence="15">
    <location>
        <begin position="12"/>
        <end position="34"/>
    </location>
</feature>
<dbReference type="CDD" id="cd06225">
    <property type="entry name" value="HAMP"/>
    <property type="match status" value="1"/>
</dbReference>
<keyword evidence="9 18" id="KW-0418">Kinase</keyword>
<feature type="domain" description="Histidine kinase" evidence="16">
    <location>
        <begin position="302"/>
        <end position="517"/>
    </location>
</feature>
<keyword evidence="6" id="KW-0808">Transferase</keyword>
<dbReference type="SUPFAM" id="SSF158472">
    <property type="entry name" value="HAMP domain-like"/>
    <property type="match status" value="1"/>
</dbReference>
<keyword evidence="4" id="KW-1003">Cell membrane</keyword>
<dbReference type="PRINTS" id="PR00344">
    <property type="entry name" value="BCTRLSENSOR"/>
</dbReference>
<dbReference type="SMART" id="SM00387">
    <property type="entry name" value="HATPase_c"/>
    <property type="match status" value="1"/>
</dbReference>
<dbReference type="Pfam" id="PF00512">
    <property type="entry name" value="HisKA"/>
    <property type="match status" value="1"/>
</dbReference>
<dbReference type="Proteomes" id="UP000611762">
    <property type="component" value="Unassembled WGS sequence"/>
</dbReference>
<dbReference type="PROSITE" id="PS50109">
    <property type="entry name" value="HIS_KIN"/>
    <property type="match status" value="1"/>
</dbReference>
<evidence type="ECO:0000256" key="12">
    <source>
        <dbReference type="ARBA" id="ARBA00023012"/>
    </source>
</evidence>
<keyword evidence="10" id="KW-0067">ATP-binding</keyword>
<accession>A0A926DMQ2</accession>
<dbReference type="FunFam" id="3.30.565.10:FF:000006">
    <property type="entry name" value="Sensor histidine kinase WalK"/>
    <property type="match status" value="1"/>
</dbReference>
<dbReference type="InterPro" id="IPR036890">
    <property type="entry name" value="HATPase_C_sf"/>
</dbReference>
<evidence type="ECO:0000256" key="15">
    <source>
        <dbReference type="SAM" id="Phobius"/>
    </source>
</evidence>
<evidence type="ECO:0000256" key="5">
    <source>
        <dbReference type="ARBA" id="ARBA00022553"/>
    </source>
</evidence>
<dbReference type="PANTHER" id="PTHR45528">
    <property type="entry name" value="SENSOR HISTIDINE KINASE CPXA"/>
    <property type="match status" value="1"/>
</dbReference>
<evidence type="ECO:0000256" key="10">
    <source>
        <dbReference type="ARBA" id="ARBA00022840"/>
    </source>
</evidence>
<dbReference type="EC" id="2.7.13.3" evidence="3"/>
<dbReference type="GO" id="GO:0005524">
    <property type="term" value="F:ATP binding"/>
    <property type="evidence" value="ECO:0007669"/>
    <property type="project" value="UniProtKB-KW"/>
</dbReference>
<keyword evidence="12" id="KW-0902">Two-component regulatory system</keyword>
<feature type="transmembrane region" description="Helical" evidence="15">
    <location>
        <begin position="221"/>
        <end position="244"/>
    </location>
</feature>
<dbReference type="PANTHER" id="PTHR45528:SF1">
    <property type="entry name" value="SENSOR HISTIDINE KINASE CPXA"/>
    <property type="match status" value="1"/>
</dbReference>
<evidence type="ECO:0000256" key="2">
    <source>
        <dbReference type="ARBA" id="ARBA00004651"/>
    </source>
</evidence>
<evidence type="ECO:0000256" key="13">
    <source>
        <dbReference type="ARBA" id="ARBA00023136"/>
    </source>
</evidence>
<keyword evidence="8" id="KW-0547">Nucleotide-binding</keyword>
<evidence type="ECO:0000313" key="19">
    <source>
        <dbReference type="Proteomes" id="UP000611762"/>
    </source>
</evidence>
<organism evidence="18 19">
    <name type="scientific">Congzhengia minquanensis</name>
    <dbReference type="NCBI Taxonomy" id="2763657"/>
    <lineage>
        <taxon>Bacteria</taxon>
        <taxon>Bacillati</taxon>
        <taxon>Bacillota</taxon>
        <taxon>Clostridia</taxon>
        <taxon>Eubacteriales</taxon>
        <taxon>Oscillospiraceae</taxon>
        <taxon>Congzhengia</taxon>
    </lineage>
</organism>
<keyword evidence="11 15" id="KW-1133">Transmembrane helix</keyword>
<keyword evidence="7 15" id="KW-0812">Transmembrane</keyword>
<evidence type="ECO:0000256" key="9">
    <source>
        <dbReference type="ARBA" id="ARBA00022777"/>
    </source>
</evidence>
<dbReference type="SUPFAM" id="SSF55874">
    <property type="entry name" value="ATPase domain of HSP90 chaperone/DNA topoisomerase II/histidine kinase"/>
    <property type="match status" value="1"/>
</dbReference>
<evidence type="ECO:0000259" key="16">
    <source>
        <dbReference type="PROSITE" id="PS50109"/>
    </source>
</evidence>